<feature type="region of interest" description="Disordered" evidence="1">
    <location>
        <begin position="140"/>
        <end position="171"/>
    </location>
</feature>
<dbReference type="InterPro" id="IPR050708">
    <property type="entry name" value="T6SS_VgrG/RHS"/>
</dbReference>
<dbReference type="InterPro" id="IPR045619">
    <property type="entry name" value="DUF6443"/>
</dbReference>
<dbReference type="OrthoDB" id="976756at2"/>
<feature type="domain" description="DUF6443" evidence="3">
    <location>
        <begin position="41"/>
        <end position="175"/>
    </location>
</feature>
<dbReference type="Pfam" id="PF20041">
    <property type="entry name" value="DUF6443"/>
    <property type="match status" value="1"/>
</dbReference>
<evidence type="ECO:0000259" key="3">
    <source>
        <dbReference type="Pfam" id="PF20041"/>
    </source>
</evidence>
<feature type="signal peptide" evidence="2">
    <location>
        <begin position="1"/>
        <end position="22"/>
    </location>
</feature>
<dbReference type="STRING" id="634771.SAMN04488128_10896"/>
<keyword evidence="5" id="KW-1185">Reference proteome</keyword>
<organism evidence="4 5">
    <name type="scientific">Chitinophaga eiseniae</name>
    <dbReference type="NCBI Taxonomy" id="634771"/>
    <lineage>
        <taxon>Bacteria</taxon>
        <taxon>Pseudomonadati</taxon>
        <taxon>Bacteroidota</taxon>
        <taxon>Chitinophagia</taxon>
        <taxon>Chitinophagales</taxon>
        <taxon>Chitinophagaceae</taxon>
        <taxon>Chitinophaga</taxon>
    </lineage>
</organism>
<reference evidence="5" key="1">
    <citation type="submission" date="2017-02" db="EMBL/GenBank/DDBJ databases">
        <authorList>
            <person name="Varghese N."/>
            <person name="Submissions S."/>
        </authorList>
    </citation>
    <scope>NUCLEOTIDE SEQUENCE [LARGE SCALE GENOMIC DNA]</scope>
    <source>
        <strain evidence="5">DSM 22224</strain>
    </source>
</reference>
<dbReference type="Proteomes" id="UP000190367">
    <property type="component" value="Unassembled WGS sequence"/>
</dbReference>
<accession>A0A1T4U2V3</accession>
<evidence type="ECO:0000313" key="4">
    <source>
        <dbReference type="EMBL" id="SKA47085.1"/>
    </source>
</evidence>
<name>A0A1T4U2V3_9BACT</name>
<feature type="chain" id="PRO_5013001654" evidence="2">
    <location>
        <begin position="23"/>
        <end position="1466"/>
    </location>
</feature>
<evidence type="ECO:0000256" key="2">
    <source>
        <dbReference type="SAM" id="SignalP"/>
    </source>
</evidence>
<dbReference type="EMBL" id="FUWZ01000008">
    <property type="protein sequence ID" value="SKA47085.1"/>
    <property type="molecule type" value="Genomic_DNA"/>
</dbReference>
<keyword evidence="2" id="KW-0732">Signal</keyword>
<dbReference type="PANTHER" id="PTHR32305">
    <property type="match status" value="1"/>
</dbReference>
<evidence type="ECO:0000313" key="5">
    <source>
        <dbReference type="Proteomes" id="UP000190367"/>
    </source>
</evidence>
<sequence>MKRIYTIIQVLFLLLLTGSTSAQLSTGHNFISRTAVNVPGVSTQAQVNALPAESGNRSVTYFDGLGRQVQAIVLQGSPDKKDIITPTEYDNYGRTVKTILPYTDMTGAGPGSFRTGAFADQLNFYSPANTTLPDIAKDDRPFGQQVPELSPLSRPLQQGAPGRSWQPGGGHTQQQVYAVNTAADDVKRWTIGPSAGGDPVAGSYLAGDLFKNITIDEQGKQTITFTDREGKVVLKRTQLAVNPVNAHTDWLCTYYVYDDYNNQRYVIPPKAVTALAAGGWTFTGHPDIAAELCFIYEYDERRRMITKKVPGAAVTEMVYDVRDRLVFTRDGNLAAQGKWMVTFYDGQNRPVMTALYTSAATRASLQASMNTVSGTQSTITHSFPGPDNLVVASYDSRDAYRARSSVTLEGGFDTGTGADMVAETDPALTGGTQATAVNNPLPGIPGASLQPLIYTFYDDYSYTGALAAETGDLSRVNAGGGANADPAPLAAVVTGKVTGIKKLILGTDQYLTTTNYYDEKGRIIQVVSENNNNGRDVSSTLYDFSGKVLGAYVRQRNPRSGTTPDVRIRTVFTYDHAGRLLTVAKQLNDEGTSKVIAANRYNAIGQLTDKTLGNNLDNIHYDYNIRGWQLGANRSYVKNNTGSYFGYELGYDQPASVIDGTAYATPAFNGNISGTIWRSRNDGISRKYDFGYDAVNRLTLADFNQQNAGSTSWTRNLMDFSVSGLQYDENGNILFMKQQGLSGGARVTVDDLKYGYVANSNKLRFVTDRANNPNSTLGDFKEPVSNETQDYSYDANGNLTQDNNKGITSIQYNHLNLPQRITITGKGTISYQYDAAGVKLRKTVVDNTQTPSQTTVTDYAVAGEFKNDTLQFLGHEEGRIRTVWKVNQPVSYVYDYFEKDHLGNVRIVLTEQTDLSMYTATMESARAPQETALFSNVTETRAAKPAGYPPDESTGENASVAKLNAKTGGHKIGPSLVLKVMAGDTIQIGVKAFYKSQAPADKNTPPPVEDMIASLALAFQGTATGQGQHGFDAANNTTPFTADFYNHEYQRLKTKDADQQKPDNPRAYLNFVLFDEQFNLVDNNSGVKQVKKEPDQLQTLATDKMPVAKSGFLYVYTSNETPQDVFFDNLVVTQATGPLLEVTHYYPFGLTMAGISSNALKGANYPENRKKYNGIEYTSELDLDIYDAQLRNLDPQIGRWNQIDPKIENMEAWSPYASNYDNPLRYNDFLGDEGEDPNKKGFVNGVKAGFTGFFRNAGNAIANPGQTVKAMFSPKALLDNALNVATMGGYGMAKGVIDNTRVVINEGAHGAGKIVGEKAAELTVAVVAEGGAKVVNALKGAGKAGAAAEEMSTVYRGVNESHPGYGQAVEGNAYPRGGNATPLEHNTVTTESAYTSWSTNPDVATNFALRPNGGGVVLETTVPKSSLVTSPNLKSVNLKQAPGTIVSESEVLIKGPVRGATVRYVQ</sequence>
<dbReference type="PANTHER" id="PTHR32305:SF15">
    <property type="entry name" value="PROTEIN RHSA-RELATED"/>
    <property type="match status" value="1"/>
</dbReference>
<dbReference type="Gene3D" id="2.180.10.10">
    <property type="entry name" value="RHS repeat-associated core"/>
    <property type="match status" value="2"/>
</dbReference>
<protein>
    <submittedName>
        <fullName evidence="4">RHS repeat-associated core domain-containing protein</fullName>
    </submittedName>
</protein>
<proteinExistence type="predicted"/>
<dbReference type="RefSeq" id="WP_078673151.1">
    <property type="nucleotide sequence ID" value="NZ_FUWZ01000008.1"/>
</dbReference>
<evidence type="ECO:0000256" key="1">
    <source>
        <dbReference type="SAM" id="MobiDB-lite"/>
    </source>
</evidence>
<gene>
    <name evidence="4" type="ORF">SAMN04488128_10896</name>
</gene>